<feature type="chain" id="PRO_5046512575" description="Methyltransferase type 11 domain-containing protein" evidence="2">
    <location>
        <begin position="23"/>
        <end position="287"/>
    </location>
</feature>
<dbReference type="InterPro" id="IPR029063">
    <property type="entry name" value="SAM-dependent_MTases_sf"/>
</dbReference>
<keyword evidence="2" id="KW-0732">Signal</keyword>
<dbReference type="PIRSF" id="PIRSF031679">
    <property type="entry name" value="Mtase_Alr7345_prd"/>
    <property type="match status" value="1"/>
</dbReference>
<dbReference type="Gene3D" id="3.40.50.150">
    <property type="entry name" value="Vaccinia Virus protein VP39"/>
    <property type="match status" value="1"/>
</dbReference>
<accession>A0ABU7LUR0</accession>
<organism evidence="3 4">
    <name type="scientific">Hyphobacterium marinum</name>
    <dbReference type="NCBI Taxonomy" id="3116574"/>
    <lineage>
        <taxon>Bacteria</taxon>
        <taxon>Pseudomonadati</taxon>
        <taxon>Pseudomonadota</taxon>
        <taxon>Alphaproteobacteria</taxon>
        <taxon>Maricaulales</taxon>
        <taxon>Maricaulaceae</taxon>
        <taxon>Hyphobacterium</taxon>
    </lineage>
</organism>
<gene>
    <name evidence="3" type="ORF">V0U35_01250</name>
</gene>
<dbReference type="EMBL" id="JAZDRO010000001">
    <property type="protein sequence ID" value="MEE2565289.1"/>
    <property type="molecule type" value="Genomic_DNA"/>
</dbReference>
<name>A0ABU7LUR0_9PROT</name>
<evidence type="ECO:0000313" key="3">
    <source>
        <dbReference type="EMBL" id="MEE2565289.1"/>
    </source>
</evidence>
<reference evidence="3 4" key="1">
    <citation type="submission" date="2024-01" db="EMBL/GenBank/DDBJ databases">
        <title>Hyphobacterium bacterium isolated from marine sediment.</title>
        <authorList>
            <person name="Zhao S."/>
        </authorList>
    </citation>
    <scope>NUCLEOTIDE SEQUENCE [LARGE SCALE GENOMIC DNA]</scope>
    <source>
        <strain evidence="3 4">Y60-23</strain>
    </source>
</reference>
<sequence>MRYLISLMAAFAIAACTPADDAADTRDAAIDESAAEDTAKDSGDSAPGSGDQAEYANANQAAVNDAARPEQDRARDATRHPAEILNFAGVEPGWAIADIGAGGGYYTRILSRAVGANGTVYAHNYQWVVDRFPNADTALTAIAGEYDNVDYYVATAADVMSGVDAPLDAAFIVLGYHDLIWQQPDIQTLTREERIASNRLIYDALRPGGVLIIIDHRAEDGSMDRDVDAFHRIGEAMVREEIEAAGFQLDGESDLLSNAEDTRDIGVFDPSIRGRTDRFVLRYRKPN</sequence>
<dbReference type="Proteomes" id="UP001310692">
    <property type="component" value="Unassembled WGS sequence"/>
</dbReference>
<dbReference type="CDD" id="cd02440">
    <property type="entry name" value="AdoMet_MTases"/>
    <property type="match status" value="1"/>
</dbReference>
<dbReference type="InterPro" id="IPR016980">
    <property type="entry name" value="S-AdoMet-dep_MeTrfase_Alr7345"/>
</dbReference>
<evidence type="ECO:0000256" key="2">
    <source>
        <dbReference type="SAM" id="SignalP"/>
    </source>
</evidence>
<dbReference type="PROSITE" id="PS51257">
    <property type="entry name" value="PROKAR_LIPOPROTEIN"/>
    <property type="match status" value="1"/>
</dbReference>
<comment type="caution">
    <text evidence="3">The sequence shown here is derived from an EMBL/GenBank/DDBJ whole genome shotgun (WGS) entry which is preliminary data.</text>
</comment>
<proteinExistence type="predicted"/>
<feature type="signal peptide" evidence="2">
    <location>
        <begin position="1"/>
        <end position="22"/>
    </location>
</feature>
<evidence type="ECO:0000256" key="1">
    <source>
        <dbReference type="SAM" id="MobiDB-lite"/>
    </source>
</evidence>
<evidence type="ECO:0000313" key="4">
    <source>
        <dbReference type="Proteomes" id="UP001310692"/>
    </source>
</evidence>
<protein>
    <recommendedName>
        <fullName evidence="5">Methyltransferase type 11 domain-containing protein</fullName>
    </recommendedName>
</protein>
<dbReference type="SUPFAM" id="SSF53335">
    <property type="entry name" value="S-adenosyl-L-methionine-dependent methyltransferases"/>
    <property type="match status" value="1"/>
</dbReference>
<evidence type="ECO:0008006" key="5">
    <source>
        <dbReference type="Google" id="ProtNLM"/>
    </source>
</evidence>
<feature type="region of interest" description="Disordered" evidence="1">
    <location>
        <begin position="32"/>
        <end position="52"/>
    </location>
</feature>
<dbReference type="RefSeq" id="WP_330194827.1">
    <property type="nucleotide sequence ID" value="NZ_JAZDRO010000001.1"/>
</dbReference>
<keyword evidence="4" id="KW-1185">Reference proteome</keyword>